<evidence type="ECO:0000313" key="3">
    <source>
        <dbReference type="EMBL" id="KNC71707.1"/>
    </source>
</evidence>
<dbReference type="STRING" id="667725.A0A0L0F4S9"/>
<dbReference type="GO" id="GO:0007064">
    <property type="term" value="P:mitotic sister chromatid cohesion"/>
    <property type="evidence" value="ECO:0007669"/>
    <property type="project" value="TreeGrafter"/>
</dbReference>
<gene>
    <name evidence="3" type="ORF">SARC_15752</name>
</gene>
<keyword evidence="1" id="KW-0808">Transferase</keyword>
<dbReference type="PANTHER" id="PTHR42919">
    <property type="entry name" value="N-ALPHA-ACETYLTRANSFERASE"/>
    <property type="match status" value="1"/>
</dbReference>
<keyword evidence="4" id="KW-1185">Reference proteome</keyword>
<dbReference type="OrthoDB" id="47374at2759"/>
<dbReference type="PANTHER" id="PTHR42919:SF8">
    <property type="entry name" value="N-ALPHA-ACETYLTRANSFERASE 50"/>
    <property type="match status" value="1"/>
</dbReference>
<evidence type="ECO:0000313" key="4">
    <source>
        <dbReference type="Proteomes" id="UP000054560"/>
    </source>
</evidence>
<dbReference type="GO" id="GO:0016746">
    <property type="term" value="F:acyltransferase activity"/>
    <property type="evidence" value="ECO:0007669"/>
    <property type="project" value="UniProtKB-KW"/>
</dbReference>
<organism evidence="3 4">
    <name type="scientific">Sphaeroforma arctica JP610</name>
    <dbReference type="NCBI Taxonomy" id="667725"/>
    <lineage>
        <taxon>Eukaryota</taxon>
        <taxon>Ichthyosporea</taxon>
        <taxon>Ichthyophonida</taxon>
        <taxon>Sphaeroforma</taxon>
    </lineage>
</organism>
<keyword evidence="2" id="KW-0012">Acyltransferase</keyword>
<dbReference type="Proteomes" id="UP000054560">
    <property type="component" value="Unassembled WGS sequence"/>
</dbReference>
<sequence>MLKSLNSAIFPVSYTADFYKKVIKSGIMARLAVENGVAIGAVCARVEIDKQHSGRQIAYVMTLGCLAPWRRKGI</sequence>
<feature type="non-terminal residue" evidence="3">
    <location>
        <position position="74"/>
    </location>
</feature>
<dbReference type="SUPFAM" id="SSF55729">
    <property type="entry name" value="Acyl-CoA N-acyltransferases (Nat)"/>
    <property type="match status" value="1"/>
</dbReference>
<evidence type="ECO:0000256" key="1">
    <source>
        <dbReference type="ARBA" id="ARBA00022679"/>
    </source>
</evidence>
<dbReference type="InterPro" id="IPR016181">
    <property type="entry name" value="Acyl_CoA_acyltransferase"/>
</dbReference>
<dbReference type="GO" id="GO:0031415">
    <property type="term" value="C:NatA complex"/>
    <property type="evidence" value="ECO:0007669"/>
    <property type="project" value="TreeGrafter"/>
</dbReference>
<dbReference type="GeneID" id="25916256"/>
<proteinExistence type="predicted"/>
<dbReference type="AlphaFoldDB" id="A0A0L0F4S9"/>
<accession>A0A0L0F4S9</accession>
<dbReference type="Gene3D" id="3.40.630.30">
    <property type="match status" value="1"/>
</dbReference>
<evidence type="ECO:0008006" key="5">
    <source>
        <dbReference type="Google" id="ProtNLM"/>
    </source>
</evidence>
<dbReference type="eggNOG" id="KOG3138">
    <property type="taxonomic scope" value="Eukaryota"/>
</dbReference>
<name>A0A0L0F4S9_9EUKA</name>
<protein>
    <recommendedName>
        <fullName evidence="5">N-acetyltransferase domain-containing protein</fullName>
    </recommendedName>
</protein>
<dbReference type="RefSeq" id="XP_014145609.1">
    <property type="nucleotide sequence ID" value="XM_014290134.1"/>
</dbReference>
<dbReference type="EMBL" id="KQ248259">
    <property type="protein sequence ID" value="KNC71707.1"/>
    <property type="molecule type" value="Genomic_DNA"/>
</dbReference>
<reference evidence="3 4" key="1">
    <citation type="submission" date="2011-02" db="EMBL/GenBank/DDBJ databases">
        <title>The Genome Sequence of Sphaeroforma arctica JP610.</title>
        <authorList>
            <consortium name="The Broad Institute Genome Sequencing Platform"/>
            <person name="Russ C."/>
            <person name="Cuomo C."/>
            <person name="Young S.K."/>
            <person name="Zeng Q."/>
            <person name="Gargeya S."/>
            <person name="Alvarado L."/>
            <person name="Berlin A."/>
            <person name="Chapman S.B."/>
            <person name="Chen Z."/>
            <person name="Freedman E."/>
            <person name="Gellesch M."/>
            <person name="Goldberg J."/>
            <person name="Griggs A."/>
            <person name="Gujja S."/>
            <person name="Heilman E."/>
            <person name="Heiman D."/>
            <person name="Howarth C."/>
            <person name="Mehta T."/>
            <person name="Neiman D."/>
            <person name="Pearson M."/>
            <person name="Roberts A."/>
            <person name="Saif S."/>
            <person name="Shea T."/>
            <person name="Shenoy N."/>
            <person name="Sisk P."/>
            <person name="Stolte C."/>
            <person name="Sykes S."/>
            <person name="White J."/>
            <person name="Yandava C."/>
            <person name="Burger G."/>
            <person name="Gray M.W."/>
            <person name="Holland P.W.H."/>
            <person name="King N."/>
            <person name="Lang F.B.F."/>
            <person name="Roger A.J."/>
            <person name="Ruiz-Trillo I."/>
            <person name="Haas B."/>
            <person name="Nusbaum C."/>
            <person name="Birren B."/>
        </authorList>
    </citation>
    <scope>NUCLEOTIDE SEQUENCE [LARGE SCALE GENOMIC DNA]</scope>
    <source>
        <strain evidence="3 4">JP610</strain>
    </source>
</reference>
<dbReference type="InterPro" id="IPR051556">
    <property type="entry name" value="N-term/lysine_N-AcTrnsfr"/>
</dbReference>
<evidence type="ECO:0000256" key="2">
    <source>
        <dbReference type="ARBA" id="ARBA00023315"/>
    </source>
</evidence>